<accession>A0A0V8HRA7</accession>
<keyword evidence="3" id="KW-1185">Reference proteome</keyword>
<gene>
    <name evidence="2" type="ORF">GA0061094_0185</name>
</gene>
<proteinExistence type="predicted"/>
<evidence type="ECO:0000313" key="3">
    <source>
        <dbReference type="Proteomes" id="UP000181997"/>
    </source>
</evidence>
<dbReference type="AlphaFoldDB" id="A0A0V8HRA7"/>
<dbReference type="Proteomes" id="UP000181997">
    <property type="component" value="Unassembled WGS sequence"/>
</dbReference>
<name>A0A0V8HRA7_9BACI</name>
<protein>
    <submittedName>
        <fullName evidence="2">Uncharacterized protein</fullName>
    </submittedName>
</protein>
<dbReference type="OrthoDB" id="2897504at2"/>
<sequence length="67" mass="7508">MKTGNKIALFTSLFVLVSFPVIFTVISLLTGDWKYLLYSLPGSFTAGFTGLIVTLKHIREERKAAER</sequence>
<keyword evidence="1" id="KW-1133">Transmembrane helix</keyword>
<organism evidence="2 3">
    <name type="scientific">[Bacillus] enclensis</name>
    <dbReference type="NCBI Taxonomy" id="1402860"/>
    <lineage>
        <taxon>Bacteria</taxon>
        <taxon>Bacillati</taxon>
        <taxon>Bacillota</taxon>
        <taxon>Bacilli</taxon>
        <taxon>Bacillales</taxon>
        <taxon>Bacillaceae</taxon>
        <taxon>Rossellomorea</taxon>
    </lineage>
</organism>
<keyword evidence="1" id="KW-0472">Membrane</keyword>
<reference evidence="3" key="1">
    <citation type="submission" date="2016-08" db="EMBL/GenBank/DDBJ databases">
        <authorList>
            <person name="Varghese N."/>
            <person name="Submissions Spin"/>
        </authorList>
    </citation>
    <scope>NUCLEOTIDE SEQUENCE [LARGE SCALE GENOMIC DNA]</scope>
    <source>
        <strain evidence="3">SGD-1123</strain>
    </source>
</reference>
<dbReference type="EMBL" id="FMAU01000001">
    <property type="protein sequence ID" value="SCB73980.1"/>
    <property type="molecule type" value="Genomic_DNA"/>
</dbReference>
<keyword evidence="1" id="KW-0812">Transmembrane</keyword>
<feature type="transmembrane region" description="Helical" evidence="1">
    <location>
        <begin position="7"/>
        <end position="29"/>
    </location>
</feature>
<dbReference type="RefSeq" id="WP_058298050.1">
    <property type="nucleotide sequence ID" value="NZ_FMAU01000001.1"/>
</dbReference>
<evidence type="ECO:0000256" key="1">
    <source>
        <dbReference type="SAM" id="Phobius"/>
    </source>
</evidence>
<evidence type="ECO:0000313" key="2">
    <source>
        <dbReference type="EMBL" id="SCB73980.1"/>
    </source>
</evidence>
<feature type="transmembrane region" description="Helical" evidence="1">
    <location>
        <begin position="35"/>
        <end position="55"/>
    </location>
</feature>